<accession>A0ABS5I9U4</accession>
<dbReference type="CDD" id="cd00082">
    <property type="entry name" value="HisKA"/>
    <property type="match status" value="1"/>
</dbReference>
<dbReference type="InterPro" id="IPR036097">
    <property type="entry name" value="HisK_dim/P_sf"/>
</dbReference>
<evidence type="ECO:0000259" key="15">
    <source>
        <dbReference type="PROSITE" id="PS50109"/>
    </source>
</evidence>
<dbReference type="EMBL" id="JAGTUF010000003">
    <property type="protein sequence ID" value="MBR9971196.1"/>
    <property type="molecule type" value="Genomic_DNA"/>
</dbReference>
<dbReference type="InterPro" id="IPR008207">
    <property type="entry name" value="Sig_transdc_His_kin_Hpt_dom"/>
</dbReference>
<dbReference type="PANTHER" id="PTHR45339">
    <property type="entry name" value="HYBRID SIGNAL TRANSDUCTION HISTIDINE KINASE J"/>
    <property type="match status" value="1"/>
</dbReference>
<dbReference type="CDD" id="cd16922">
    <property type="entry name" value="HATPase_EvgS-ArcB-TorS-like"/>
    <property type="match status" value="1"/>
</dbReference>
<organism evidence="18 19">
    <name type="scientific">Magnetospirillum sulfuroxidans</name>
    <dbReference type="NCBI Taxonomy" id="611300"/>
    <lineage>
        <taxon>Bacteria</taxon>
        <taxon>Pseudomonadati</taxon>
        <taxon>Pseudomonadota</taxon>
        <taxon>Alphaproteobacteria</taxon>
        <taxon>Rhodospirillales</taxon>
        <taxon>Rhodospirillaceae</taxon>
        <taxon>Magnetospirillum</taxon>
    </lineage>
</organism>
<gene>
    <name evidence="18" type="ORF">KEC16_05680</name>
</gene>
<keyword evidence="8" id="KW-0067">ATP-binding</keyword>
<name>A0ABS5I9U4_9PROT</name>
<evidence type="ECO:0000256" key="12">
    <source>
        <dbReference type="PROSITE-ProRule" id="PRU00110"/>
    </source>
</evidence>
<dbReference type="PROSITE" id="PS50110">
    <property type="entry name" value="RESPONSE_REGULATORY"/>
    <property type="match status" value="2"/>
</dbReference>
<feature type="modified residue" description="Phosphohistidine" evidence="12">
    <location>
        <position position="864"/>
    </location>
</feature>
<feature type="domain" description="Response regulatory" evidence="16">
    <location>
        <begin position="531"/>
        <end position="649"/>
    </location>
</feature>
<keyword evidence="19" id="KW-1185">Reference proteome</keyword>
<evidence type="ECO:0000256" key="1">
    <source>
        <dbReference type="ARBA" id="ARBA00000085"/>
    </source>
</evidence>
<dbReference type="PROSITE" id="PS50109">
    <property type="entry name" value="HIS_KIN"/>
    <property type="match status" value="1"/>
</dbReference>
<evidence type="ECO:0000256" key="8">
    <source>
        <dbReference type="ARBA" id="ARBA00022840"/>
    </source>
</evidence>
<dbReference type="SMART" id="SM00448">
    <property type="entry name" value="REC"/>
    <property type="match status" value="2"/>
</dbReference>
<feature type="domain" description="Response regulatory" evidence="16">
    <location>
        <begin position="674"/>
        <end position="791"/>
    </location>
</feature>
<dbReference type="Pfam" id="PF00512">
    <property type="entry name" value="HisKA"/>
    <property type="match status" value="1"/>
</dbReference>
<protein>
    <recommendedName>
        <fullName evidence="3">histidine kinase</fullName>
        <ecNumber evidence="3">2.7.13.3</ecNumber>
    </recommendedName>
</protein>
<dbReference type="CDD" id="cd17546">
    <property type="entry name" value="REC_hyHK_CKI1_RcsC-like"/>
    <property type="match status" value="1"/>
</dbReference>
<dbReference type="Pfam" id="PF02518">
    <property type="entry name" value="HATPase_c"/>
    <property type="match status" value="1"/>
</dbReference>
<comment type="subcellular location">
    <subcellularLocation>
        <location evidence="2">Cell membrane</location>
        <topology evidence="2">Multi-pass membrane protein</topology>
    </subcellularLocation>
</comment>
<evidence type="ECO:0000256" key="5">
    <source>
        <dbReference type="ARBA" id="ARBA00022553"/>
    </source>
</evidence>
<dbReference type="SMART" id="SM00387">
    <property type="entry name" value="HATPase_c"/>
    <property type="match status" value="1"/>
</dbReference>
<dbReference type="InterPro" id="IPR001789">
    <property type="entry name" value="Sig_transdc_resp-reg_receiver"/>
</dbReference>
<keyword evidence="6 14" id="KW-0812">Transmembrane</keyword>
<feature type="domain" description="Histidine kinase" evidence="15">
    <location>
        <begin position="287"/>
        <end position="513"/>
    </location>
</feature>
<proteinExistence type="predicted"/>
<dbReference type="PRINTS" id="PR00344">
    <property type="entry name" value="BCTRLSENSOR"/>
</dbReference>
<dbReference type="InterPro" id="IPR003594">
    <property type="entry name" value="HATPase_dom"/>
</dbReference>
<dbReference type="SUPFAM" id="SSF55874">
    <property type="entry name" value="ATPase domain of HSP90 chaperone/DNA topoisomerase II/histidine kinase"/>
    <property type="match status" value="1"/>
</dbReference>
<reference evidence="18 19" key="1">
    <citation type="submission" date="2021-04" db="EMBL/GenBank/DDBJ databases">
        <title>Magnetospirillum sulfuroxidans sp. nov., a facultative chemolithoautotrophic sulfur-oxidizing alphaproteobacterium isolated from freshwater sediment and proposals for Paramagetospirillum gen. nov., and Magnetospirillaceae fam. nov.</title>
        <authorList>
            <person name="Koziaeva V."/>
            <person name="Geelhoed J.S."/>
            <person name="Sorokin D.Y."/>
            <person name="Grouzdev D.S."/>
        </authorList>
    </citation>
    <scope>NUCLEOTIDE SEQUENCE [LARGE SCALE GENOMIC DNA]</scope>
    <source>
        <strain evidence="18 19">J10</strain>
    </source>
</reference>
<evidence type="ECO:0000313" key="19">
    <source>
        <dbReference type="Proteomes" id="UP000680714"/>
    </source>
</evidence>
<dbReference type="Gene3D" id="1.10.287.130">
    <property type="match status" value="1"/>
</dbReference>
<dbReference type="Pfam" id="PF00072">
    <property type="entry name" value="Response_reg"/>
    <property type="match status" value="2"/>
</dbReference>
<dbReference type="EC" id="2.7.13.3" evidence="3"/>
<dbReference type="Pfam" id="PF01627">
    <property type="entry name" value="Hpt"/>
    <property type="match status" value="1"/>
</dbReference>
<evidence type="ECO:0000256" key="13">
    <source>
        <dbReference type="PROSITE-ProRule" id="PRU00169"/>
    </source>
</evidence>
<feature type="domain" description="HPt" evidence="17">
    <location>
        <begin position="825"/>
        <end position="913"/>
    </location>
</feature>
<dbReference type="InterPro" id="IPR011006">
    <property type="entry name" value="CheY-like_superfamily"/>
</dbReference>
<dbReference type="SUPFAM" id="SSF52172">
    <property type="entry name" value="CheY-like"/>
    <property type="match status" value="2"/>
</dbReference>
<dbReference type="Gene3D" id="1.20.120.160">
    <property type="entry name" value="HPT domain"/>
    <property type="match status" value="1"/>
</dbReference>
<evidence type="ECO:0000256" key="10">
    <source>
        <dbReference type="ARBA" id="ARBA00023012"/>
    </source>
</evidence>
<evidence type="ECO:0000313" key="18">
    <source>
        <dbReference type="EMBL" id="MBR9971196.1"/>
    </source>
</evidence>
<feature type="modified residue" description="4-aspartylphosphate" evidence="13">
    <location>
        <position position="582"/>
    </location>
</feature>
<evidence type="ECO:0000256" key="4">
    <source>
        <dbReference type="ARBA" id="ARBA00022475"/>
    </source>
</evidence>
<dbReference type="InterPro" id="IPR036890">
    <property type="entry name" value="HATPase_C_sf"/>
</dbReference>
<dbReference type="SMART" id="SM00388">
    <property type="entry name" value="HisKA"/>
    <property type="match status" value="1"/>
</dbReference>
<keyword evidence="7" id="KW-0547">Nucleotide-binding</keyword>
<evidence type="ECO:0000256" key="6">
    <source>
        <dbReference type="ARBA" id="ARBA00022692"/>
    </source>
</evidence>
<evidence type="ECO:0000259" key="16">
    <source>
        <dbReference type="PROSITE" id="PS50110"/>
    </source>
</evidence>
<sequence>MKIFVGLHPLARMGLLLTSFLVGFVLLIVLDQVFARLIDELDRSTENEKARLVMAELIIQDIGRMESSLYQMASARHPLALERLRDEAKQHVLALGRRLDVLEIGGVAEEVIRLNMGGRDEMIRSIAFRPTADSQDFLPEIVELRTKLFDIDLKINQANALLTRRNGLYEVDAADRLGPAMAEVESSLRLFSSLMDRMRENAGRLFFHASQRMEALQSEIETRKDRYLAIEIALALATVLTVLGLAALVARQILAGGARLQAMVADLRQAKIGAEAANQAKSEFLATMSHEIRTPMNGIIGMTSLLLDTRLDRDQAHFANTVRISAESLLTILNDILDFSKMEAGRLEFEETSFEIAPLIEGVIDILGPRLRDKDVDLSYFIPPSAQGVFRGDAGRLRQVLLNLAGNAVKFTDHGAIAIAVEVSVEMSGDAEAGRARLRIAVTDSGIGIAEAAKAKLFGTFSQAEASTARRYGGSGLGLAICKRIVTMMGGAIGFDSREGQGSTFWFSVPLLRSDEAPTDTAPQNPLSGIRVLVVDDNPINTEIFQRQLLAWGADAVCAADAMAALAILRGAAPPFQVMVLDYLMPGVTGIDLAAMIHGDPAFASLAILLATSAGDAELAERAQHLGIDTVLHKPVRQSVLLRSLLALLGRADVAVEAPGVAVSADEVAAFPLRILVAEDNAINQQVAVGLLAKLGHRADVADDGAEAVELVRSGDYDLVLMDMQMPRVDGLAATRMIRGLERGKSGLVIIAMTANAMAADREACMAAGMDDFIAKPIDRRRLSATLDRWSERLIQARTERDRRAAPAAALIDEAVVADLRDALGDDSFDHLRNSFVAKLPTYLGNIAAPLQAGEVVAAATAAHTLKGAAANLGFAGIAAAAGALELAGKTGNGDCAALADTLRAVAALSAQP</sequence>
<dbReference type="CDD" id="cd00156">
    <property type="entry name" value="REC"/>
    <property type="match status" value="1"/>
</dbReference>
<evidence type="ECO:0000259" key="17">
    <source>
        <dbReference type="PROSITE" id="PS50894"/>
    </source>
</evidence>
<keyword evidence="11 14" id="KW-0472">Membrane</keyword>
<comment type="caution">
    <text evidence="18">The sequence shown here is derived from an EMBL/GenBank/DDBJ whole genome shotgun (WGS) entry which is preliminary data.</text>
</comment>
<dbReference type="InterPro" id="IPR004358">
    <property type="entry name" value="Sig_transdc_His_kin-like_C"/>
</dbReference>
<evidence type="ECO:0000256" key="9">
    <source>
        <dbReference type="ARBA" id="ARBA00022989"/>
    </source>
</evidence>
<evidence type="ECO:0000256" key="7">
    <source>
        <dbReference type="ARBA" id="ARBA00022741"/>
    </source>
</evidence>
<keyword evidence="5 13" id="KW-0597">Phosphoprotein</keyword>
<dbReference type="SUPFAM" id="SSF47226">
    <property type="entry name" value="Histidine-containing phosphotransfer domain, HPT domain"/>
    <property type="match status" value="1"/>
</dbReference>
<keyword evidence="10" id="KW-0902">Two-component regulatory system</keyword>
<dbReference type="Gene3D" id="3.30.565.10">
    <property type="entry name" value="Histidine kinase-like ATPase, C-terminal domain"/>
    <property type="match status" value="1"/>
</dbReference>
<keyword evidence="9 14" id="KW-1133">Transmembrane helix</keyword>
<dbReference type="InterPro" id="IPR036641">
    <property type="entry name" value="HPT_dom_sf"/>
</dbReference>
<evidence type="ECO:0000256" key="14">
    <source>
        <dbReference type="SAM" id="Phobius"/>
    </source>
</evidence>
<evidence type="ECO:0000256" key="11">
    <source>
        <dbReference type="ARBA" id="ARBA00023136"/>
    </source>
</evidence>
<dbReference type="InterPro" id="IPR005467">
    <property type="entry name" value="His_kinase_dom"/>
</dbReference>
<dbReference type="RefSeq" id="WP_211546722.1">
    <property type="nucleotide sequence ID" value="NZ_JAGTUF010000003.1"/>
</dbReference>
<dbReference type="Gene3D" id="3.40.50.2300">
    <property type="match status" value="2"/>
</dbReference>
<dbReference type="Proteomes" id="UP000680714">
    <property type="component" value="Unassembled WGS sequence"/>
</dbReference>
<dbReference type="PROSITE" id="PS50894">
    <property type="entry name" value="HPT"/>
    <property type="match status" value="1"/>
</dbReference>
<feature type="transmembrane region" description="Helical" evidence="14">
    <location>
        <begin position="227"/>
        <end position="250"/>
    </location>
</feature>
<evidence type="ECO:0000256" key="2">
    <source>
        <dbReference type="ARBA" id="ARBA00004651"/>
    </source>
</evidence>
<keyword evidence="4" id="KW-1003">Cell membrane</keyword>
<dbReference type="SUPFAM" id="SSF47384">
    <property type="entry name" value="Homodimeric domain of signal transducing histidine kinase"/>
    <property type="match status" value="1"/>
</dbReference>
<comment type="catalytic activity">
    <reaction evidence="1">
        <text>ATP + protein L-histidine = ADP + protein N-phospho-L-histidine.</text>
        <dbReference type="EC" id="2.7.13.3"/>
    </reaction>
</comment>
<evidence type="ECO:0000256" key="3">
    <source>
        <dbReference type="ARBA" id="ARBA00012438"/>
    </source>
</evidence>
<dbReference type="InterPro" id="IPR003661">
    <property type="entry name" value="HisK_dim/P_dom"/>
</dbReference>
<dbReference type="PANTHER" id="PTHR45339:SF1">
    <property type="entry name" value="HYBRID SIGNAL TRANSDUCTION HISTIDINE KINASE J"/>
    <property type="match status" value="1"/>
</dbReference>
<feature type="modified residue" description="4-aspartylphosphate" evidence="13">
    <location>
        <position position="723"/>
    </location>
</feature>